<dbReference type="PROSITE" id="PS50237">
    <property type="entry name" value="HECT"/>
    <property type="match status" value="1"/>
</dbReference>
<dbReference type="PANTHER" id="PTHR45700">
    <property type="entry name" value="UBIQUITIN-PROTEIN LIGASE E3C"/>
    <property type="match status" value="1"/>
</dbReference>
<dbReference type="Proteomes" id="UP000011715">
    <property type="component" value="Unassembled WGS sequence"/>
</dbReference>
<reference evidence="8" key="3">
    <citation type="submission" date="2011-03" db="EMBL/GenBank/DDBJ databases">
        <title>Annotation of Magnaporthe poae ATCC 64411.</title>
        <authorList>
            <person name="Ma L.-J."/>
            <person name="Dead R."/>
            <person name="Young S.K."/>
            <person name="Zeng Q."/>
            <person name="Gargeya S."/>
            <person name="Fitzgerald M."/>
            <person name="Haas B."/>
            <person name="Abouelleil A."/>
            <person name="Alvarado L."/>
            <person name="Arachchi H.M."/>
            <person name="Berlin A."/>
            <person name="Brown A."/>
            <person name="Chapman S.B."/>
            <person name="Chen Z."/>
            <person name="Dunbar C."/>
            <person name="Freedman E."/>
            <person name="Gearin G."/>
            <person name="Gellesch M."/>
            <person name="Goldberg J."/>
            <person name="Griggs A."/>
            <person name="Gujja S."/>
            <person name="Heiman D."/>
            <person name="Howarth C."/>
            <person name="Larson L."/>
            <person name="Lui A."/>
            <person name="MacDonald P.J.P."/>
            <person name="Mehta T."/>
            <person name="Montmayeur A."/>
            <person name="Murphy C."/>
            <person name="Neiman D."/>
            <person name="Pearson M."/>
            <person name="Priest M."/>
            <person name="Roberts A."/>
            <person name="Saif S."/>
            <person name="Shea T."/>
            <person name="Shenoy N."/>
            <person name="Sisk P."/>
            <person name="Stolte C."/>
            <person name="Sykes S."/>
            <person name="Yandava C."/>
            <person name="Wortman J."/>
            <person name="Nusbaum C."/>
            <person name="Birren B."/>
        </authorList>
    </citation>
    <scope>NUCLEOTIDE SEQUENCE</scope>
    <source>
        <strain evidence="8">ATCC 64411</strain>
    </source>
</reference>
<dbReference type="AlphaFoldDB" id="A0A0C4E4D1"/>
<dbReference type="InterPro" id="IPR044611">
    <property type="entry name" value="E3A/B/C-like"/>
</dbReference>
<reference evidence="10" key="2">
    <citation type="submission" date="2010-05" db="EMBL/GenBank/DDBJ databases">
        <title>The genome sequence of Magnaporthe poae strain ATCC 64411.</title>
        <authorList>
            <person name="Ma L.-J."/>
            <person name="Dead R."/>
            <person name="Young S."/>
            <person name="Zeng Q."/>
            <person name="Koehrsen M."/>
            <person name="Alvarado L."/>
            <person name="Berlin A."/>
            <person name="Chapman S.B."/>
            <person name="Chen Z."/>
            <person name="Freedman E."/>
            <person name="Gellesch M."/>
            <person name="Goldberg J."/>
            <person name="Griggs A."/>
            <person name="Gujja S."/>
            <person name="Heilman E.R."/>
            <person name="Heiman D."/>
            <person name="Hepburn T."/>
            <person name="Howarth C."/>
            <person name="Jen D."/>
            <person name="Larson L."/>
            <person name="Mehta T."/>
            <person name="Neiman D."/>
            <person name="Pearson M."/>
            <person name="Roberts A."/>
            <person name="Saif S."/>
            <person name="Shea T."/>
            <person name="Shenoy N."/>
            <person name="Sisk P."/>
            <person name="Stolte C."/>
            <person name="Sykes S."/>
            <person name="Walk T."/>
            <person name="White J."/>
            <person name="Yandava C."/>
            <person name="Haas B."/>
            <person name="Nusbaum C."/>
            <person name="Birren B."/>
        </authorList>
    </citation>
    <scope>NUCLEOTIDE SEQUENCE [LARGE SCALE GENOMIC DNA]</scope>
    <source>
        <strain evidence="10">ATCC 64411 / 73-15</strain>
    </source>
</reference>
<evidence type="ECO:0000256" key="6">
    <source>
        <dbReference type="SAM" id="MobiDB-lite"/>
    </source>
</evidence>
<dbReference type="InterPro" id="IPR000569">
    <property type="entry name" value="HECT_dom"/>
</dbReference>
<feature type="compositionally biased region" description="Basic and acidic residues" evidence="6">
    <location>
        <begin position="46"/>
        <end position="58"/>
    </location>
</feature>
<dbReference type="SMART" id="SM00119">
    <property type="entry name" value="HECTc"/>
    <property type="match status" value="1"/>
</dbReference>
<dbReference type="EC" id="2.3.2.26" evidence="2"/>
<reference evidence="8" key="1">
    <citation type="submission" date="2010-05" db="EMBL/GenBank/DDBJ databases">
        <title>The Genome Sequence of Magnaporthe poae strain ATCC 64411.</title>
        <authorList>
            <consortium name="The Broad Institute Genome Sequencing Platform"/>
            <consortium name="Broad Institute Genome Sequencing Center for Infectious Disease"/>
            <person name="Ma L.-J."/>
            <person name="Dead R."/>
            <person name="Young S."/>
            <person name="Zeng Q."/>
            <person name="Koehrsen M."/>
            <person name="Alvarado L."/>
            <person name="Berlin A."/>
            <person name="Chapman S.B."/>
            <person name="Chen Z."/>
            <person name="Freedman E."/>
            <person name="Gellesch M."/>
            <person name="Goldberg J."/>
            <person name="Griggs A."/>
            <person name="Gujja S."/>
            <person name="Heilman E.R."/>
            <person name="Heiman D."/>
            <person name="Hepburn T."/>
            <person name="Howarth C."/>
            <person name="Jen D."/>
            <person name="Larson L."/>
            <person name="Mehta T."/>
            <person name="Neiman D."/>
            <person name="Pearson M."/>
            <person name="Roberts A."/>
            <person name="Saif S."/>
            <person name="Shea T."/>
            <person name="Shenoy N."/>
            <person name="Sisk P."/>
            <person name="Stolte C."/>
            <person name="Sykes S."/>
            <person name="Walk T."/>
            <person name="White J."/>
            <person name="Yandava C."/>
            <person name="Haas B."/>
            <person name="Nusbaum C."/>
            <person name="Birren B."/>
        </authorList>
    </citation>
    <scope>NUCLEOTIDE SEQUENCE</scope>
    <source>
        <strain evidence="8">ATCC 64411</strain>
    </source>
</reference>
<dbReference type="GO" id="GO:0006511">
    <property type="term" value="P:ubiquitin-dependent protein catabolic process"/>
    <property type="evidence" value="ECO:0007669"/>
    <property type="project" value="TreeGrafter"/>
</dbReference>
<dbReference type="Gene3D" id="3.90.1750.10">
    <property type="entry name" value="Hect, E3 ligase catalytic domains"/>
    <property type="match status" value="1"/>
</dbReference>
<dbReference type="PANTHER" id="PTHR45700:SF2">
    <property type="entry name" value="UBIQUITIN-PROTEIN LIGASE E3C"/>
    <property type="match status" value="1"/>
</dbReference>
<reference evidence="9" key="4">
    <citation type="journal article" date="2015" name="G3 (Bethesda)">
        <title>Genome sequences of three phytopathogenic species of the Magnaporthaceae family of fungi.</title>
        <authorList>
            <person name="Okagaki L.H."/>
            <person name="Nunes C.C."/>
            <person name="Sailsbery J."/>
            <person name="Clay B."/>
            <person name="Brown D."/>
            <person name="John T."/>
            <person name="Oh Y."/>
            <person name="Young N."/>
            <person name="Fitzgerald M."/>
            <person name="Haas B.J."/>
            <person name="Zeng Q."/>
            <person name="Young S."/>
            <person name="Adiconis X."/>
            <person name="Fan L."/>
            <person name="Levin J.Z."/>
            <person name="Mitchell T.K."/>
            <person name="Okubara P.A."/>
            <person name="Farman M.L."/>
            <person name="Kohn L.M."/>
            <person name="Birren B."/>
            <person name="Ma L.-J."/>
            <person name="Dean R.A."/>
        </authorList>
    </citation>
    <scope>NUCLEOTIDE SEQUENCE</scope>
    <source>
        <strain evidence="9">ATCC 64411 / 73-15</strain>
    </source>
</reference>
<dbReference type="VEuPathDB" id="FungiDB:MAPG_07324"/>
<protein>
    <recommendedName>
        <fullName evidence="2">HECT-type E3 ubiquitin transferase</fullName>
        <ecNumber evidence="2">2.3.2.26</ecNumber>
    </recommendedName>
</protein>
<evidence type="ECO:0000256" key="3">
    <source>
        <dbReference type="ARBA" id="ARBA00022679"/>
    </source>
</evidence>
<feature type="region of interest" description="Disordered" evidence="6">
    <location>
        <begin position="1"/>
        <end position="58"/>
    </location>
</feature>
<dbReference type="EMBL" id="GL876971">
    <property type="protein sequence ID" value="KLU88337.1"/>
    <property type="molecule type" value="Genomic_DNA"/>
</dbReference>
<evidence type="ECO:0000256" key="1">
    <source>
        <dbReference type="ARBA" id="ARBA00000885"/>
    </source>
</evidence>
<dbReference type="CDD" id="cd00078">
    <property type="entry name" value="HECTc"/>
    <property type="match status" value="1"/>
</dbReference>
<dbReference type="EMBL" id="ADBL01001770">
    <property type="status" value="NOT_ANNOTATED_CDS"/>
    <property type="molecule type" value="Genomic_DNA"/>
</dbReference>
<dbReference type="FunFam" id="3.30.2160.10:FF:000002">
    <property type="entry name" value="Putative Ubiquitin-protein ligase E3C"/>
    <property type="match status" value="1"/>
</dbReference>
<accession>A0A0C4E4D1</accession>
<dbReference type="STRING" id="644358.A0A0C4E4D1"/>
<dbReference type="eggNOG" id="KOG0942">
    <property type="taxonomic scope" value="Eukaryota"/>
</dbReference>
<proteinExistence type="predicted"/>
<dbReference type="EnsemblFungi" id="MAPG_07324T0">
    <property type="protein sequence ID" value="MAPG_07324T0"/>
    <property type="gene ID" value="MAPG_07324"/>
</dbReference>
<name>A0A0C4E4D1_MAGP6</name>
<dbReference type="GO" id="GO:0000209">
    <property type="term" value="P:protein polyubiquitination"/>
    <property type="evidence" value="ECO:0007669"/>
    <property type="project" value="InterPro"/>
</dbReference>
<dbReference type="PROSITE" id="PS50096">
    <property type="entry name" value="IQ"/>
    <property type="match status" value="1"/>
</dbReference>
<evidence type="ECO:0000259" key="7">
    <source>
        <dbReference type="PROSITE" id="PS50237"/>
    </source>
</evidence>
<keyword evidence="10" id="KW-1185">Reference proteome</keyword>
<organism evidence="9 10">
    <name type="scientific">Magnaporthiopsis poae (strain ATCC 64411 / 73-15)</name>
    <name type="common">Kentucky bluegrass fungus</name>
    <name type="synonym">Magnaporthe poae</name>
    <dbReference type="NCBI Taxonomy" id="644358"/>
    <lineage>
        <taxon>Eukaryota</taxon>
        <taxon>Fungi</taxon>
        <taxon>Dikarya</taxon>
        <taxon>Ascomycota</taxon>
        <taxon>Pezizomycotina</taxon>
        <taxon>Sordariomycetes</taxon>
        <taxon>Sordariomycetidae</taxon>
        <taxon>Magnaporthales</taxon>
        <taxon>Magnaporthaceae</taxon>
        <taxon>Magnaporthiopsis</taxon>
    </lineage>
</organism>
<evidence type="ECO:0000256" key="4">
    <source>
        <dbReference type="ARBA" id="ARBA00022786"/>
    </source>
</evidence>
<evidence type="ECO:0000313" key="8">
    <source>
        <dbReference type="EMBL" id="KLU88337.1"/>
    </source>
</evidence>
<keyword evidence="4 5" id="KW-0833">Ubl conjugation pathway</keyword>
<dbReference type="OMA" id="HWLMTNR"/>
<evidence type="ECO:0000313" key="9">
    <source>
        <dbReference type="EnsemblFungi" id="MAPG_07324T0"/>
    </source>
</evidence>
<keyword evidence="3" id="KW-0808">Transferase</keyword>
<feature type="compositionally biased region" description="Polar residues" evidence="6">
    <location>
        <begin position="1"/>
        <end position="21"/>
    </location>
</feature>
<comment type="catalytic activity">
    <reaction evidence="1">
        <text>S-ubiquitinyl-[E2 ubiquitin-conjugating enzyme]-L-cysteine + [acceptor protein]-L-lysine = [E2 ubiquitin-conjugating enzyme]-L-cysteine + N(6)-ubiquitinyl-[acceptor protein]-L-lysine.</text>
        <dbReference type="EC" id="2.3.2.26"/>
    </reaction>
</comment>
<evidence type="ECO:0000256" key="5">
    <source>
        <dbReference type="PROSITE-ProRule" id="PRU00104"/>
    </source>
</evidence>
<dbReference type="GO" id="GO:0061630">
    <property type="term" value="F:ubiquitin protein ligase activity"/>
    <property type="evidence" value="ECO:0007669"/>
    <property type="project" value="UniProtKB-EC"/>
</dbReference>
<dbReference type="Gene3D" id="3.30.2160.10">
    <property type="entry name" value="Hect, E3 ligase catalytic domain"/>
    <property type="match status" value="1"/>
</dbReference>
<evidence type="ECO:0000256" key="2">
    <source>
        <dbReference type="ARBA" id="ARBA00012485"/>
    </source>
</evidence>
<reference evidence="9" key="5">
    <citation type="submission" date="2015-06" db="UniProtKB">
        <authorList>
            <consortium name="EnsemblFungi"/>
        </authorList>
    </citation>
    <scope>IDENTIFICATION</scope>
    <source>
        <strain evidence="9">ATCC 64411</strain>
    </source>
</reference>
<dbReference type="OrthoDB" id="8068875at2759"/>
<dbReference type="InterPro" id="IPR035983">
    <property type="entry name" value="Hect_E3_ubiquitin_ligase"/>
</dbReference>
<dbReference type="Pfam" id="PF00632">
    <property type="entry name" value="HECT"/>
    <property type="match status" value="1"/>
</dbReference>
<dbReference type="SUPFAM" id="SSF56204">
    <property type="entry name" value="Hect, E3 ligase catalytic domain"/>
    <property type="match status" value="1"/>
</dbReference>
<evidence type="ECO:0000313" key="10">
    <source>
        <dbReference type="Proteomes" id="UP000011715"/>
    </source>
</evidence>
<dbReference type="Gene3D" id="3.30.2410.10">
    <property type="entry name" value="Hect, E3 ligase catalytic domain"/>
    <property type="match status" value="1"/>
</dbReference>
<feature type="active site" description="Glycyl thioester intermediate" evidence="5">
    <location>
        <position position="1131"/>
    </location>
</feature>
<sequence>MFPTFSGTSRRPRNVNLSGQRSDPFAGTSWGAGPSTGTTKSVAEAQADRQRRQQERDRLRAAQNIQRTWRGHRQRQTVQAERRGLFADLYHRQPPLSPDERVSRAFPLLPSLVSADREEDYETLTMFIEDLAQDESGVLSPQHTSTLRLKSLVHTLVATATKTEKPAARLAVLLKLLVLLVERRPESAADSLDTYYTLLAHIIKEERLDIHDRSGLPLTAISLPLRAPTDILASKARRAFVVYFLASPDLILSEEQKNVLVEAIEPERLSTAVVDEFSSGALASASKEELLWLLARFIDIQRAQSATPHTPAYVKALHVQLSNLAGEIRSRFTPVSSRDAPGLEAAAAKPQLPHYVSKQLSFLVERGEISNLLGKFVFNYGATSSETAGDASILAGYILTLIRCFPSRGDDIRMRLYLADIAGQTEKLPSLRFFWEAVKTTTVFSRVIRDEKAAHAFLLQRTYFQSSSTDSAWDREWRMVLLFLELYVFVLRLTDDEDFFSGISGALTGGTPPSRLAACSLPLEDLEKLSLFLKNLGFTLYYHAADLLQVDGAADNATQSLDDVVRLTSKTKGKARDKVTSSFTVISGIDFEAFRNIVITAIRMLYERDSRRPFLPTDHWLMTSRFDMESFLAAVVLEEQRQHDMRGDESEEDMSDEDDDLEGMFGSSSHQVFSWAGQRRSRHALVELKTRRRKQQRDRTLAMIGPKLEILRNMPFLIPFRTRVQIFRQFVHLDKERRRNGYVDADQWRQFVLGAGGRDPTPGRGVIGRHHAKIKRGNVFDDAFEQFYPLGDGLKEPIQITFVDQFDTVEAGIDGGGVTKEFLTSITMEAFGGSQHNLFVANKSNAMYPNPSSLDQLQESLKRLGFLEGSEEWTLQMRTLLEQYEFLGRIVGKCMYEGILIDIAFAGFFLLKWVSAATDLGYRASINDVREMDEELYQGLLRLKNMQSDVSELDLDFTINDQVSPLGEETMTITRNLVPNGKDVAVTNENRPLYISYIARHRLVAQPLQQTRAFLRGLGSIIDPAWLSMFNQSELQRLVGGDSSEIDLEDLRRHTVYSGVYVVGDDGKNHPTVDLFWQAMHEFQDSERRAVLKYVTSTPRAPLLGFSQLKPMFSIRDGGADPKRLPSASTCVNLLKLPRYPTLEILKNKLRYAISSNAGFDLS</sequence>
<gene>
    <name evidence="8" type="ORF">MAPG_07324</name>
</gene>
<dbReference type="FunFam" id="3.30.2410.10:FF:000011">
    <property type="entry name" value="Putative Ubiquitin-protein ligase E3C"/>
    <property type="match status" value="1"/>
</dbReference>
<feature type="domain" description="HECT" evidence="7">
    <location>
        <begin position="794"/>
        <end position="1163"/>
    </location>
</feature>